<keyword evidence="5" id="KW-1185">Reference proteome</keyword>
<dbReference type="InterPro" id="IPR011650">
    <property type="entry name" value="Peptidase_M20_dimer"/>
</dbReference>
<keyword evidence="2 4" id="KW-0378">Hydrolase</keyword>
<accession>A0A517SRW1</accession>
<evidence type="ECO:0000259" key="3">
    <source>
        <dbReference type="Pfam" id="PF07687"/>
    </source>
</evidence>
<dbReference type="InterPro" id="IPR050072">
    <property type="entry name" value="Peptidase_M20A"/>
</dbReference>
<dbReference type="OrthoDB" id="9783294at2"/>
<dbReference type="AlphaFoldDB" id="A0A517SRW1"/>
<keyword evidence="4" id="KW-0121">Carboxypeptidase</keyword>
<dbReference type="GO" id="GO:0004180">
    <property type="term" value="F:carboxypeptidase activity"/>
    <property type="evidence" value="ECO:0007669"/>
    <property type="project" value="UniProtKB-KW"/>
</dbReference>
<dbReference type="Gene3D" id="3.40.630.10">
    <property type="entry name" value="Zn peptidases"/>
    <property type="match status" value="1"/>
</dbReference>
<feature type="domain" description="Peptidase M20 dimerisation" evidence="3">
    <location>
        <begin position="220"/>
        <end position="316"/>
    </location>
</feature>
<sequence length="424" mass="45204">MTGSGRHSGLTAGKLTMVTKSEIIDIQSQMAEDLAPQTDRLVQQTIDLCNLNSDSFCPPSLEQTAAAVDGLFGAHFESVSHRQLPATPWLTDLGEFESVAPAKMLIYHTRPSAPLQFLLTGHYDTVHRHDGPFQNCKISGHQLHGPGTADMKGGLVVMLEACKAINNSPLADQIGFTVAISPDEEIGSLASGPVLTSLAKDAHFGLTFEPALADGTLAGARKGSGNFALILRGKSTHAGRKFFDGRNAVIAACDASTQLSQLSDEALGITVNVSRIAGGSPENVVPDLAVVRFNARVFTTEQMNIEQRFQGIAESVASQHQLDVTFQGSFSRPPKPMTPDLRAMFDVLCECGQRLEIPIQYNATGGCCEGNNLAAAGLTNIDTLGVCGANIHSNQEYADINSFVPRTQLTAFLISSLLAKQTLR</sequence>
<reference evidence="4 5" key="1">
    <citation type="submission" date="2019-02" db="EMBL/GenBank/DDBJ databases">
        <title>Deep-cultivation of Planctomycetes and their phenomic and genomic characterization uncovers novel biology.</title>
        <authorList>
            <person name="Wiegand S."/>
            <person name="Jogler M."/>
            <person name="Boedeker C."/>
            <person name="Pinto D."/>
            <person name="Vollmers J."/>
            <person name="Rivas-Marin E."/>
            <person name="Kohn T."/>
            <person name="Peeters S.H."/>
            <person name="Heuer A."/>
            <person name="Rast P."/>
            <person name="Oberbeckmann S."/>
            <person name="Bunk B."/>
            <person name="Jeske O."/>
            <person name="Meyerdierks A."/>
            <person name="Storesund J.E."/>
            <person name="Kallscheuer N."/>
            <person name="Luecker S."/>
            <person name="Lage O.M."/>
            <person name="Pohl T."/>
            <person name="Merkel B.J."/>
            <person name="Hornburger P."/>
            <person name="Mueller R.-W."/>
            <person name="Bruemmer F."/>
            <person name="Labrenz M."/>
            <person name="Spormann A.M."/>
            <person name="Op den Camp H."/>
            <person name="Overmann J."/>
            <person name="Amann R."/>
            <person name="Jetten M.S.M."/>
            <person name="Mascher T."/>
            <person name="Medema M.H."/>
            <person name="Devos D.P."/>
            <person name="Kaster A.-K."/>
            <person name="Ovreas L."/>
            <person name="Rohde M."/>
            <person name="Galperin M.Y."/>
            <person name="Jogler C."/>
        </authorList>
    </citation>
    <scope>NUCLEOTIDE SEQUENCE [LARGE SCALE GENOMIC DNA]</scope>
    <source>
        <strain evidence="4 5">SV_7m_r</strain>
    </source>
</reference>
<evidence type="ECO:0000256" key="2">
    <source>
        <dbReference type="ARBA" id="ARBA00022801"/>
    </source>
</evidence>
<dbReference type="Pfam" id="PF07687">
    <property type="entry name" value="M20_dimer"/>
    <property type="match status" value="1"/>
</dbReference>
<dbReference type="SUPFAM" id="SSF55031">
    <property type="entry name" value="Bacterial exopeptidase dimerisation domain"/>
    <property type="match status" value="1"/>
</dbReference>
<keyword evidence="1" id="KW-0479">Metal-binding</keyword>
<evidence type="ECO:0000313" key="4">
    <source>
        <dbReference type="EMBL" id="QDT58875.1"/>
    </source>
</evidence>
<dbReference type="Pfam" id="PF01546">
    <property type="entry name" value="Peptidase_M20"/>
    <property type="match status" value="1"/>
</dbReference>
<keyword evidence="4" id="KW-0645">Protease</keyword>
<gene>
    <name evidence="4" type="primary">cpg2_1</name>
    <name evidence="4" type="ORF">SV7mr_13770</name>
</gene>
<dbReference type="NCBIfam" id="NF005602">
    <property type="entry name" value="PRK07338.1"/>
    <property type="match status" value="1"/>
</dbReference>
<dbReference type="Proteomes" id="UP000315003">
    <property type="component" value="Chromosome"/>
</dbReference>
<dbReference type="GO" id="GO:0046872">
    <property type="term" value="F:metal ion binding"/>
    <property type="evidence" value="ECO:0007669"/>
    <property type="project" value="UniProtKB-KW"/>
</dbReference>
<dbReference type="InterPro" id="IPR036264">
    <property type="entry name" value="Bact_exopeptidase_dim_dom"/>
</dbReference>
<dbReference type="EMBL" id="CP036272">
    <property type="protein sequence ID" value="QDT58875.1"/>
    <property type="molecule type" value="Genomic_DNA"/>
</dbReference>
<organism evidence="4 5">
    <name type="scientific">Stieleria bergensis</name>
    <dbReference type="NCBI Taxonomy" id="2528025"/>
    <lineage>
        <taxon>Bacteria</taxon>
        <taxon>Pseudomonadati</taxon>
        <taxon>Planctomycetota</taxon>
        <taxon>Planctomycetia</taxon>
        <taxon>Pirellulales</taxon>
        <taxon>Pirellulaceae</taxon>
        <taxon>Stieleria</taxon>
    </lineage>
</organism>
<evidence type="ECO:0000256" key="1">
    <source>
        <dbReference type="ARBA" id="ARBA00022723"/>
    </source>
</evidence>
<dbReference type="Gene3D" id="3.30.70.360">
    <property type="match status" value="1"/>
</dbReference>
<dbReference type="SUPFAM" id="SSF53187">
    <property type="entry name" value="Zn-dependent exopeptidases"/>
    <property type="match status" value="1"/>
</dbReference>
<dbReference type="PANTHER" id="PTHR43808">
    <property type="entry name" value="ACETYLORNITHINE DEACETYLASE"/>
    <property type="match status" value="1"/>
</dbReference>
<proteinExistence type="predicted"/>
<protein>
    <submittedName>
        <fullName evidence="4">Carboxypeptidase G2</fullName>
        <ecNumber evidence="4">3.4.17.11</ecNumber>
    </submittedName>
</protein>
<name>A0A517SRW1_9BACT</name>
<dbReference type="EC" id="3.4.17.11" evidence="4"/>
<evidence type="ECO:0000313" key="5">
    <source>
        <dbReference type="Proteomes" id="UP000315003"/>
    </source>
</evidence>
<dbReference type="PANTHER" id="PTHR43808:SF9">
    <property type="entry name" value="BLL0789 PROTEIN"/>
    <property type="match status" value="1"/>
</dbReference>
<dbReference type="InterPro" id="IPR002933">
    <property type="entry name" value="Peptidase_M20"/>
</dbReference>